<dbReference type="InterPro" id="IPR014337">
    <property type="entry name" value="Ectoine_EhuB"/>
</dbReference>
<proteinExistence type="inferred from homology"/>
<dbReference type="PANTHER" id="PTHR35936:SF17">
    <property type="entry name" value="ARGININE-BINDING EXTRACELLULAR PROTEIN ARTP"/>
    <property type="match status" value="1"/>
</dbReference>
<keyword evidence="3" id="KW-1133">Transmembrane helix</keyword>
<evidence type="ECO:0000259" key="4">
    <source>
        <dbReference type="SMART" id="SM00062"/>
    </source>
</evidence>
<feature type="domain" description="Solute-binding protein family 3/N-terminal" evidence="4">
    <location>
        <begin position="40"/>
        <end position="254"/>
    </location>
</feature>
<dbReference type="RefSeq" id="WP_386021747.1">
    <property type="nucleotide sequence ID" value="NZ_JBHUHX010000001.1"/>
</dbReference>
<reference evidence="6" key="1">
    <citation type="journal article" date="2019" name="Int. J. Syst. Evol. Microbiol.">
        <title>The Global Catalogue of Microorganisms (GCM) 10K type strain sequencing project: providing services to taxonomists for standard genome sequencing and annotation.</title>
        <authorList>
            <consortium name="The Broad Institute Genomics Platform"/>
            <consortium name="The Broad Institute Genome Sequencing Center for Infectious Disease"/>
            <person name="Wu L."/>
            <person name="Ma J."/>
        </authorList>
    </citation>
    <scope>NUCLEOTIDE SEQUENCE [LARGE SCALE GENOMIC DNA]</scope>
    <source>
        <strain evidence="6">KACC 12597</strain>
    </source>
</reference>
<evidence type="ECO:0000313" key="5">
    <source>
        <dbReference type="EMBL" id="MFD2110356.1"/>
    </source>
</evidence>
<evidence type="ECO:0000256" key="3">
    <source>
        <dbReference type="SAM" id="Phobius"/>
    </source>
</evidence>
<dbReference type="PANTHER" id="PTHR35936">
    <property type="entry name" value="MEMBRANE-BOUND LYTIC MUREIN TRANSGLYCOSYLASE F"/>
    <property type="match status" value="1"/>
</dbReference>
<feature type="transmembrane region" description="Helical" evidence="3">
    <location>
        <begin position="6"/>
        <end position="27"/>
    </location>
</feature>
<evidence type="ECO:0000313" key="6">
    <source>
        <dbReference type="Proteomes" id="UP001597337"/>
    </source>
</evidence>
<keyword evidence="6" id="KW-1185">Reference proteome</keyword>
<comment type="similarity">
    <text evidence="1">Belongs to the bacterial solute-binding protein 3 family.</text>
</comment>
<organism evidence="5 6">
    <name type="scientific">Thiorhodococcus fuscus</name>
    <dbReference type="NCBI Taxonomy" id="527200"/>
    <lineage>
        <taxon>Bacteria</taxon>
        <taxon>Pseudomonadati</taxon>
        <taxon>Pseudomonadota</taxon>
        <taxon>Gammaproteobacteria</taxon>
        <taxon>Chromatiales</taxon>
        <taxon>Chromatiaceae</taxon>
        <taxon>Thiorhodococcus</taxon>
    </lineage>
</organism>
<dbReference type="SMART" id="SM00062">
    <property type="entry name" value="PBPb"/>
    <property type="match status" value="1"/>
</dbReference>
<keyword evidence="3" id="KW-0472">Membrane</keyword>
<dbReference type="Proteomes" id="UP001597337">
    <property type="component" value="Unassembled WGS sequence"/>
</dbReference>
<comment type="caution">
    <text evidence="5">The sequence shown here is derived from an EMBL/GenBank/DDBJ whole genome shotgun (WGS) entry which is preliminary data.</text>
</comment>
<keyword evidence="2" id="KW-0732">Signal</keyword>
<dbReference type="SUPFAM" id="SSF53850">
    <property type="entry name" value="Periplasmic binding protein-like II"/>
    <property type="match status" value="1"/>
</dbReference>
<sequence length="281" mass="30513">MNTHGRTWGAILLIAAVILSFLGAAYLRDDSLSRLRSSGVIRIGYAIEPPYAFIDAGGRVTGESPEVAKRIVKALGIHRIQWRQMEFGSLIPELEAGRIDLIAAGLFFTPDRARRVRFSDPTFRVGPDLLVSKGNPRGLHAFRQIAEDSGVRLAVLSGSVEESLLRRLGVDPGRLVQVPDALTGRVAVESGVADALMLSAPAVHWMATAHRSDLTQLFISAEDPAPVLGDTYGIGAFAFRVEDRALVSAWNAAQRVFVGSEAHRHLLLGFGFQNTEVPARR</sequence>
<name>A0ABW4Y2G0_9GAMM</name>
<dbReference type="Pfam" id="PF00497">
    <property type="entry name" value="SBP_bac_3"/>
    <property type="match status" value="1"/>
</dbReference>
<keyword evidence="3" id="KW-0812">Transmembrane</keyword>
<dbReference type="InterPro" id="IPR001638">
    <property type="entry name" value="Solute-binding_3/MltF_N"/>
</dbReference>
<gene>
    <name evidence="5" type="primary">ehuB</name>
    <name evidence="5" type="ORF">ACFSJC_00700</name>
</gene>
<dbReference type="Gene3D" id="3.40.190.10">
    <property type="entry name" value="Periplasmic binding protein-like II"/>
    <property type="match status" value="2"/>
</dbReference>
<evidence type="ECO:0000256" key="1">
    <source>
        <dbReference type="ARBA" id="ARBA00010333"/>
    </source>
</evidence>
<dbReference type="EMBL" id="JBHUHX010000001">
    <property type="protein sequence ID" value="MFD2110356.1"/>
    <property type="molecule type" value="Genomic_DNA"/>
</dbReference>
<dbReference type="NCBIfam" id="TIGR02995">
    <property type="entry name" value="ectoine_ehuB"/>
    <property type="match status" value="1"/>
</dbReference>
<accession>A0ABW4Y2G0</accession>
<evidence type="ECO:0000256" key="2">
    <source>
        <dbReference type="ARBA" id="ARBA00022729"/>
    </source>
</evidence>
<protein>
    <submittedName>
        <fullName evidence="5">Ectoine/hydroxyectoine ABC transporter substrate-binding protein EhuB</fullName>
    </submittedName>
</protein>